<dbReference type="InterPro" id="IPR001296">
    <property type="entry name" value="Glyco_trans_1"/>
</dbReference>
<protein>
    <submittedName>
        <fullName evidence="5">Glycosyltransferase</fullName>
    </submittedName>
</protein>
<accession>A0A939TM24</accession>
<dbReference type="AlphaFoldDB" id="A0A939TM24"/>
<dbReference type="Proteomes" id="UP000668403">
    <property type="component" value="Unassembled WGS sequence"/>
</dbReference>
<dbReference type="EMBL" id="JAGFBF010000001">
    <property type="protein sequence ID" value="MBO2989023.1"/>
    <property type="molecule type" value="Genomic_DNA"/>
</dbReference>
<evidence type="ECO:0000313" key="6">
    <source>
        <dbReference type="Proteomes" id="UP000668403"/>
    </source>
</evidence>
<dbReference type="SUPFAM" id="SSF53756">
    <property type="entry name" value="UDP-Glycosyltransferase/glycogen phosphorylase"/>
    <property type="match status" value="1"/>
</dbReference>
<evidence type="ECO:0000259" key="3">
    <source>
        <dbReference type="Pfam" id="PF00534"/>
    </source>
</evidence>
<feature type="domain" description="Glycosyl transferase family 1" evidence="3">
    <location>
        <begin position="186"/>
        <end position="319"/>
    </location>
</feature>
<gene>
    <name evidence="5" type="ORF">J4H85_03285</name>
</gene>
<evidence type="ECO:0000259" key="4">
    <source>
        <dbReference type="Pfam" id="PF13439"/>
    </source>
</evidence>
<dbReference type="GO" id="GO:0016757">
    <property type="term" value="F:glycosyltransferase activity"/>
    <property type="evidence" value="ECO:0007669"/>
    <property type="project" value="UniProtKB-KW"/>
</dbReference>
<sequence length="354" mass="37538">MRICIIASSRFPIREPFAGGLEAHTHALATGLLDRGHDVSVFAAPGSDSRLRVTTLDVAPYASSAHARADVGAPPEVWMREHHAYLSLMLALGAGAARFDVIHNNSLHHLPVAMATSVGIPMVTTLHTPPTPWIESAMRFASPDARFVAVSRATADLWRPVVQPDVIHNGVDTEQWAAGPGGERAVWHGRLVPEKAPHLAMDAARRAGIPIDLAGPSYDREYFAAEIAPRLGHDATYLGHLGTEDLCRLVGRSAVALVTPVWDEPYGLVAAEAMACGTPVAAFARGGLGEIVAPPGGLLSPPGDVDALASTLRRARRMPRAAVRAYAEDHLSIARMIDDYVATFARVAGAAQAA</sequence>
<name>A0A939TM24_9MICO</name>
<dbReference type="Pfam" id="PF13439">
    <property type="entry name" value="Glyco_transf_4"/>
    <property type="match status" value="1"/>
</dbReference>
<organism evidence="5 6">
    <name type="scientific">Leucobacter tardus</name>
    <dbReference type="NCBI Taxonomy" id="501483"/>
    <lineage>
        <taxon>Bacteria</taxon>
        <taxon>Bacillati</taxon>
        <taxon>Actinomycetota</taxon>
        <taxon>Actinomycetes</taxon>
        <taxon>Micrococcales</taxon>
        <taxon>Microbacteriaceae</taxon>
        <taxon>Leucobacter</taxon>
    </lineage>
</organism>
<comment type="caution">
    <text evidence="5">The sequence shown here is derived from an EMBL/GenBank/DDBJ whole genome shotgun (WGS) entry which is preliminary data.</text>
</comment>
<evidence type="ECO:0000313" key="5">
    <source>
        <dbReference type="EMBL" id="MBO2989023.1"/>
    </source>
</evidence>
<dbReference type="InterPro" id="IPR028098">
    <property type="entry name" value="Glyco_trans_4-like_N"/>
</dbReference>
<dbReference type="PANTHER" id="PTHR12526:SF595">
    <property type="entry name" value="BLL5217 PROTEIN"/>
    <property type="match status" value="1"/>
</dbReference>
<dbReference type="Gene3D" id="3.40.50.2000">
    <property type="entry name" value="Glycogen Phosphorylase B"/>
    <property type="match status" value="2"/>
</dbReference>
<dbReference type="PANTHER" id="PTHR12526">
    <property type="entry name" value="GLYCOSYLTRANSFERASE"/>
    <property type="match status" value="1"/>
</dbReference>
<dbReference type="Pfam" id="PF00534">
    <property type="entry name" value="Glycos_transf_1"/>
    <property type="match status" value="1"/>
</dbReference>
<keyword evidence="2" id="KW-0808">Transferase</keyword>
<keyword evidence="1" id="KW-0328">Glycosyltransferase</keyword>
<keyword evidence="6" id="KW-1185">Reference proteome</keyword>
<reference evidence="5" key="1">
    <citation type="submission" date="2021-03" db="EMBL/GenBank/DDBJ databases">
        <title>Leucobacter chromiisoli sp. nov., isolated from chromium-containing soil of chemical plant.</title>
        <authorList>
            <person name="Xu Z."/>
        </authorList>
    </citation>
    <scope>NUCLEOTIDE SEQUENCE</scope>
    <source>
        <strain evidence="5">K 70/01</strain>
    </source>
</reference>
<feature type="domain" description="Glycosyltransferase subfamily 4-like N-terminal" evidence="4">
    <location>
        <begin position="19"/>
        <end position="175"/>
    </location>
</feature>
<evidence type="ECO:0000256" key="2">
    <source>
        <dbReference type="ARBA" id="ARBA00022679"/>
    </source>
</evidence>
<proteinExistence type="predicted"/>
<evidence type="ECO:0000256" key="1">
    <source>
        <dbReference type="ARBA" id="ARBA00022676"/>
    </source>
</evidence>